<dbReference type="InterPro" id="IPR014438">
    <property type="entry name" value="Glucan_biosyn_MdoG/MdoD"/>
</dbReference>
<evidence type="ECO:0000313" key="10">
    <source>
        <dbReference type="Proteomes" id="UP000267342"/>
    </source>
</evidence>
<dbReference type="PANTHER" id="PTHR30504:SF4">
    <property type="entry name" value="GLUCANS BIOSYNTHESIS PROTEIN G"/>
    <property type="match status" value="1"/>
</dbReference>
<keyword evidence="5" id="KW-0732">Signal</keyword>
<evidence type="ECO:0000259" key="8">
    <source>
        <dbReference type="Pfam" id="PF04349"/>
    </source>
</evidence>
<dbReference type="Gene3D" id="2.70.98.10">
    <property type="match status" value="1"/>
</dbReference>
<dbReference type="GO" id="GO:0030288">
    <property type="term" value="C:outer membrane-bounded periplasmic space"/>
    <property type="evidence" value="ECO:0007669"/>
    <property type="project" value="TreeGrafter"/>
</dbReference>
<dbReference type="UniPathway" id="UPA00637"/>
<dbReference type="InterPro" id="IPR013783">
    <property type="entry name" value="Ig-like_fold"/>
</dbReference>
<evidence type="ECO:0000256" key="7">
    <source>
        <dbReference type="SAM" id="Phobius"/>
    </source>
</evidence>
<dbReference type="Proteomes" id="UP000267342">
    <property type="component" value="Chromosome"/>
</dbReference>
<organism evidence="9 10">
    <name type="scientific">Zymobacter palmae</name>
    <dbReference type="NCBI Taxonomy" id="33074"/>
    <lineage>
        <taxon>Bacteria</taxon>
        <taxon>Pseudomonadati</taxon>
        <taxon>Pseudomonadota</taxon>
        <taxon>Gammaproteobacteria</taxon>
        <taxon>Oceanospirillales</taxon>
        <taxon>Halomonadaceae</taxon>
        <taxon>Zymobacter group</taxon>
        <taxon>Zymobacter</taxon>
    </lineage>
</organism>
<keyword evidence="7" id="KW-0812">Transmembrane</keyword>
<dbReference type="Pfam" id="PF04349">
    <property type="entry name" value="MdoG"/>
    <property type="match status" value="1"/>
</dbReference>
<feature type="domain" description="Glucan biosynthesis periplasmic MdoG C-terminal" evidence="8">
    <location>
        <begin position="44"/>
        <end position="526"/>
    </location>
</feature>
<dbReference type="FunFam" id="2.70.98.10:FF:000001">
    <property type="entry name" value="Glucans biosynthesis protein G"/>
    <property type="match status" value="1"/>
</dbReference>
<evidence type="ECO:0000256" key="1">
    <source>
        <dbReference type="ARBA" id="ARBA00004418"/>
    </source>
</evidence>
<dbReference type="PIRSF" id="PIRSF006281">
    <property type="entry name" value="MdoG"/>
    <property type="match status" value="1"/>
</dbReference>
<comment type="pathway">
    <text evidence="2">Glycan metabolism; osmoregulated periplasmic glucan (OPG) biosynthesis.</text>
</comment>
<dbReference type="SUPFAM" id="SSF81296">
    <property type="entry name" value="E set domains"/>
    <property type="match status" value="1"/>
</dbReference>
<gene>
    <name evidence="9" type="ORF">ZBT109_1394</name>
</gene>
<dbReference type="STRING" id="1123510.GCA_000620025_00386"/>
<name>A0A348HEV2_9GAMM</name>
<feature type="transmembrane region" description="Helical" evidence="7">
    <location>
        <begin position="21"/>
        <end position="41"/>
    </location>
</feature>
<evidence type="ECO:0000256" key="5">
    <source>
        <dbReference type="ARBA" id="ARBA00022729"/>
    </source>
</evidence>
<dbReference type="Gene3D" id="2.60.40.10">
    <property type="entry name" value="Immunoglobulins"/>
    <property type="match status" value="1"/>
</dbReference>
<keyword evidence="7" id="KW-1133">Transmembrane helix</keyword>
<dbReference type="OrthoDB" id="335750at2"/>
<dbReference type="GO" id="GO:0003824">
    <property type="term" value="F:catalytic activity"/>
    <property type="evidence" value="ECO:0007669"/>
    <property type="project" value="InterPro"/>
</dbReference>
<dbReference type="InterPro" id="IPR011013">
    <property type="entry name" value="Gal_mutarotase_sf_dom"/>
</dbReference>
<comment type="subcellular location">
    <subcellularLocation>
        <location evidence="1">Periplasm</location>
    </subcellularLocation>
</comment>
<accession>A0A348HEV2</accession>
<dbReference type="SUPFAM" id="SSF74650">
    <property type="entry name" value="Galactose mutarotase-like"/>
    <property type="match status" value="1"/>
</dbReference>
<keyword evidence="10" id="KW-1185">Reference proteome</keyword>
<dbReference type="EMBL" id="AP018933">
    <property type="protein sequence ID" value="BBG30154.1"/>
    <property type="molecule type" value="Genomic_DNA"/>
</dbReference>
<comment type="similarity">
    <text evidence="3">Belongs to the OpgD/OpgG family.</text>
</comment>
<keyword evidence="6" id="KW-0574">Periplasm</keyword>
<evidence type="ECO:0000256" key="3">
    <source>
        <dbReference type="ARBA" id="ARBA00009284"/>
    </source>
</evidence>
<evidence type="ECO:0000313" key="9">
    <source>
        <dbReference type="EMBL" id="BBG30154.1"/>
    </source>
</evidence>
<dbReference type="InterPro" id="IPR007444">
    <property type="entry name" value="Glucan_biosyn_MdoG_C"/>
</dbReference>
<proteinExistence type="inferred from homology"/>
<dbReference type="InterPro" id="IPR014718">
    <property type="entry name" value="GH-type_carb-bd"/>
</dbReference>
<sequence length="533" mass="60203">MKQVKESCVPDRNFSKHHARRWIRILSALSCSIAGMAVLQANAFDFNDVSSQAQSLAQERYDAPAHSLSSSLSALDYTHYRDIHFKNEYALWHGQGLPFELGFYPEGMVYDTPVEVNEVTGDQVHALTYAPEQFDWSANASLKPEELASLGYAGFEVRYGLGDGQRHPVMAFLGASYFRAIGENQHFGVTGRSVAIDTGLSSGEQMPQFKRFWVVKPSPGDRYLIIYALLDSPSVTGAYRFVLRPGEDSIVDVQSRLFMRDKVNKLGIAPLASMFYYGSAQPSNRDNFRPAMHTSDGLLVRDDKDDWTWQPLLNPRRLNINDYEMPRLAGFGLMQRDHDFSHYQDVDERYDQRPSVWVEPTQNWGAGKVQLIQIPSPDETNDNVVAFWQPQTLPSKGQSYDFNYRMTFTSNEPRLYSNQLAWVDSTRRSEGEVKQGDTSRKNDGTVAYIVDFRGDNLKSLSAQSVVTADVLPSDNVEVVSADVARQPVIDGYRLTLKLRVKDASKSQDVRAFIKDGTGHRLSETWRLLKTSDA</sequence>
<keyword evidence="7" id="KW-0472">Membrane</keyword>
<reference evidence="9 10" key="1">
    <citation type="submission" date="2018-09" db="EMBL/GenBank/DDBJ databases">
        <title>Zymobacter palmae IAM14233 (=T109) whole genome analysis.</title>
        <authorList>
            <person name="Yanase H."/>
        </authorList>
    </citation>
    <scope>NUCLEOTIDE SEQUENCE [LARGE SCALE GENOMIC DNA]</scope>
    <source>
        <strain evidence="9 10">IAM14233</strain>
    </source>
</reference>
<dbReference type="KEGG" id="zpl:ZBT109_1394"/>
<dbReference type="GO" id="GO:0030246">
    <property type="term" value="F:carbohydrate binding"/>
    <property type="evidence" value="ECO:0007669"/>
    <property type="project" value="InterPro"/>
</dbReference>
<dbReference type="PANTHER" id="PTHR30504">
    <property type="entry name" value="GLUCANS BIOSYNTHESIS PROTEIN"/>
    <property type="match status" value="1"/>
</dbReference>
<protein>
    <recommendedName>
        <fullName evidence="4">Glucans biosynthesis protein G</fullName>
    </recommendedName>
</protein>
<dbReference type="GO" id="GO:0051274">
    <property type="term" value="P:beta-glucan biosynthetic process"/>
    <property type="evidence" value="ECO:0007669"/>
    <property type="project" value="TreeGrafter"/>
</dbReference>
<evidence type="ECO:0000256" key="2">
    <source>
        <dbReference type="ARBA" id="ARBA00005001"/>
    </source>
</evidence>
<dbReference type="InterPro" id="IPR014756">
    <property type="entry name" value="Ig_E-set"/>
</dbReference>
<evidence type="ECO:0000256" key="6">
    <source>
        <dbReference type="ARBA" id="ARBA00022764"/>
    </source>
</evidence>
<dbReference type="AlphaFoldDB" id="A0A348HEV2"/>
<evidence type="ECO:0000256" key="4">
    <source>
        <dbReference type="ARBA" id="ARBA00015376"/>
    </source>
</evidence>